<dbReference type="GO" id="GO:0030003">
    <property type="term" value="P:intracellular monoatomic cation homeostasis"/>
    <property type="evidence" value="ECO:0007669"/>
    <property type="project" value="TreeGrafter"/>
</dbReference>
<feature type="transmembrane region" description="Helical" evidence="6">
    <location>
        <begin position="417"/>
        <end position="438"/>
    </location>
</feature>
<dbReference type="EMBL" id="JAZGQO010000002">
    <property type="protein sequence ID" value="KAK6191891.1"/>
    <property type="molecule type" value="Genomic_DNA"/>
</dbReference>
<dbReference type="Proteomes" id="UP001347796">
    <property type="component" value="Unassembled WGS sequence"/>
</dbReference>
<evidence type="ECO:0000256" key="1">
    <source>
        <dbReference type="ARBA" id="ARBA00004141"/>
    </source>
</evidence>
<evidence type="ECO:0000256" key="2">
    <source>
        <dbReference type="ARBA" id="ARBA00006939"/>
    </source>
</evidence>
<organism evidence="8 9">
    <name type="scientific">Patella caerulea</name>
    <name type="common">Rayed Mediterranean limpet</name>
    <dbReference type="NCBI Taxonomy" id="87958"/>
    <lineage>
        <taxon>Eukaryota</taxon>
        <taxon>Metazoa</taxon>
        <taxon>Spiralia</taxon>
        <taxon>Lophotrochozoa</taxon>
        <taxon>Mollusca</taxon>
        <taxon>Gastropoda</taxon>
        <taxon>Patellogastropoda</taxon>
        <taxon>Patelloidea</taxon>
        <taxon>Patellidae</taxon>
        <taxon>Patella</taxon>
    </lineage>
</organism>
<feature type="chain" id="PRO_5043048652" evidence="7">
    <location>
        <begin position="19"/>
        <end position="445"/>
    </location>
</feature>
<feature type="transmembrane region" description="Helical" evidence="6">
    <location>
        <begin position="218"/>
        <end position="235"/>
    </location>
</feature>
<dbReference type="Pfam" id="PF02535">
    <property type="entry name" value="Zip"/>
    <property type="match status" value="1"/>
</dbReference>
<evidence type="ECO:0000256" key="6">
    <source>
        <dbReference type="SAM" id="Phobius"/>
    </source>
</evidence>
<dbReference type="GO" id="GO:0140410">
    <property type="term" value="F:monoatomic cation:bicarbonate symporter activity"/>
    <property type="evidence" value="ECO:0007669"/>
    <property type="project" value="TreeGrafter"/>
</dbReference>
<dbReference type="AlphaFoldDB" id="A0AAN8K9W2"/>
<feature type="transmembrane region" description="Helical" evidence="6">
    <location>
        <begin position="181"/>
        <end position="206"/>
    </location>
</feature>
<evidence type="ECO:0000313" key="9">
    <source>
        <dbReference type="Proteomes" id="UP001347796"/>
    </source>
</evidence>
<sequence>MFTLNIVFALINLALTRAIVYPSDCHYKNLTTIYTEELIEKYGGSERLDIVQFRKLAEHVRSSSKCSLPDTDPISTNINGYSHSDNLTDSKCLTVDEVYNLYNRDGDGLTSIDLVEALFSLVYIIVDGNCVNTKGGGSHGERPSSGLVWGYGIGFVTLVCVISNIGGLLGPLMEKEFFQKLLTFLVAMAVGTLAATGLLVLLPEAFDLMRCDEIANDYLWKAATALAGIYIFYLSERILKIIFYKQRELPSDSVEIKVPLSDNGHGHSHFPGNAPVEPGQKAVSTVAWMVLIGDALHNFVDGLSIGAAFTENIYTGVSVSIAVVCEELPHELGDIAILLHSGMSMKRALLYNFLAAVICYIGLIIGILLGENTSANRWIFAIAGGLFLYVSLVDMLPELSHTADEFQRQKNNPWKIMFLQIFGLLVGFGIILVVASYASQIVIDG</sequence>
<dbReference type="GO" id="GO:0071578">
    <property type="term" value="P:zinc ion import across plasma membrane"/>
    <property type="evidence" value="ECO:0007669"/>
    <property type="project" value="TreeGrafter"/>
</dbReference>
<keyword evidence="9" id="KW-1185">Reference proteome</keyword>
<feature type="transmembrane region" description="Helical" evidence="6">
    <location>
        <begin position="375"/>
        <end position="396"/>
    </location>
</feature>
<keyword evidence="7" id="KW-0732">Signal</keyword>
<dbReference type="GO" id="GO:0005385">
    <property type="term" value="F:zinc ion transmembrane transporter activity"/>
    <property type="evidence" value="ECO:0007669"/>
    <property type="project" value="TreeGrafter"/>
</dbReference>
<dbReference type="PANTHER" id="PTHR12191">
    <property type="entry name" value="SOLUTE CARRIER FAMILY 39"/>
    <property type="match status" value="1"/>
</dbReference>
<keyword evidence="3 6" id="KW-0812">Transmembrane</keyword>
<evidence type="ECO:0000256" key="4">
    <source>
        <dbReference type="ARBA" id="ARBA00022989"/>
    </source>
</evidence>
<feature type="signal peptide" evidence="7">
    <location>
        <begin position="1"/>
        <end position="18"/>
    </location>
</feature>
<feature type="transmembrane region" description="Helical" evidence="6">
    <location>
        <begin position="349"/>
        <end position="369"/>
    </location>
</feature>
<gene>
    <name evidence="8" type="ORF">SNE40_003470</name>
</gene>
<accession>A0AAN8K9W2</accession>
<evidence type="ECO:0000256" key="5">
    <source>
        <dbReference type="ARBA" id="ARBA00023136"/>
    </source>
</evidence>
<comment type="caution">
    <text evidence="8">The sequence shown here is derived from an EMBL/GenBank/DDBJ whole genome shotgun (WGS) entry which is preliminary data.</text>
</comment>
<dbReference type="PANTHER" id="PTHR12191:SF37">
    <property type="entry name" value="ZINC TRANSPORTER FOI"/>
    <property type="match status" value="1"/>
</dbReference>
<reference evidence="8 9" key="1">
    <citation type="submission" date="2024-01" db="EMBL/GenBank/DDBJ databases">
        <title>The genome of the rayed Mediterranean limpet Patella caerulea (Linnaeus, 1758).</title>
        <authorList>
            <person name="Anh-Thu Weber A."/>
            <person name="Halstead-Nussloch G."/>
        </authorList>
    </citation>
    <scope>NUCLEOTIDE SEQUENCE [LARGE SCALE GENOMIC DNA]</scope>
    <source>
        <strain evidence="8">AATW-2023a</strain>
        <tissue evidence="8">Whole specimen</tissue>
    </source>
</reference>
<proteinExistence type="inferred from homology"/>
<evidence type="ECO:0000256" key="3">
    <source>
        <dbReference type="ARBA" id="ARBA00022692"/>
    </source>
</evidence>
<evidence type="ECO:0000313" key="8">
    <source>
        <dbReference type="EMBL" id="KAK6191891.1"/>
    </source>
</evidence>
<name>A0AAN8K9W2_PATCE</name>
<dbReference type="GO" id="GO:0005886">
    <property type="term" value="C:plasma membrane"/>
    <property type="evidence" value="ECO:0007669"/>
    <property type="project" value="TreeGrafter"/>
</dbReference>
<comment type="similarity">
    <text evidence="2">Belongs to the ZIP transporter (TC 2.A.5) family.</text>
</comment>
<keyword evidence="4 6" id="KW-1133">Transmembrane helix</keyword>
<comment type="subcellular location">
    <subcellularLocation>
        <location evidence="1">Membrane</location>
        <topology evidence="1">Multi-pass membrane protein</topology>
    </subcellularLocation>
</comment>
<evidence type="ECO:0000256" key="7">
    <source>
        <dbReference type="SAM" id="SignalP"/>
    </source>
</evidence>
<keyword evidence="5 6" id="KW-0472">Membrane</keyword>
<dbReference type="InterPro" id="IPR003689">
    <property type="entry name" value="ZIP"/>
</dbReference>
<dbReference type="InterPro" id="IPR050799">
    <property type="entry name" value="ZIP_Transporter"/>
</dbReference>
<feature type="transmembrane region" description="Helical" evidence="6">
    <location>
        <begin position="148"/>
        <end position="169"/>
    </location>
</feature>
<protein>
    <submittedName>
        <fullName evidence="8">Uncharacterized protein</fullName>
    </submittedName>
</protein>